<proteinExistence type="predicted"/>
<evidence type="ECO:0000256" key="2">
    <source>
        <dbReference type="SAM" id="SignalP"/>
    </source>
</evidence>
<protein>
    <recommendedName>
        <fullName evidence="4">G-protein coupled receptors family 1 profile domain-containing protein</fullName>
    </recommendedName>
</protein>
<evidence type="ECO:0000256" key="1">
    <source>
        <dbReference type="SAM" id="Phobius"/>
    </source>
</evidence>
<feature type="signal peptide" evidence="2">
    <location>
        <begin position="1"/>
        <end position="18"/>
    </location>
</feature>
<dbReference type="EMBL" id="ADBV01014152">
    <property type="protein sequence ID" value="EJW73390.1"/>
    <property type="molecule type" value="Genomic_DNA"/>
</dbReference>
<name>J9AGZ1_WUCBA</name>
<comment type="caution">
    <text evidence="3">The sequence shown here is derived from an EMBL/GenBank/DDBJ whole genome shotgun (WGS) entry which is preliminary data.</text>
</comment>
<evidence type="ECO:0000313" key="3">
    <source>
        <dbReference type="EMBL" id="EJW73390.1"/>
    </source>
</evidence>
<dbReference type="Proteomes" id="UP000004810">
    <property type="component" value="Unassembled WGS sequence"/>
</dbReference>
<feature type="non-terminal residue" evidence="3">
    <location>
        <position position="113"/>
    </location>
</feature>
<keyword evidence="2" id="KW-0732">Signal</keyword>
<evidence type="ECO:0008006" key="4">
    <source>
        <dbReference type="Google" id="ProtNLM"/>
    </source>
</evidence>
<reference evidence="3" key="1">
    <citation type="submission" date="2012-08" db="EMBL/GenBank/DDBJ databases">
        <title>The Genome Sequence of Wuchereria bancrofti.</title>
        <authorList>
            <consortium name="The Broad Institute Genome Sequencing Platform"/>
            <consortium name="Broad Institute Genome Sequencing Center for Infectious Disease"/>
            <person name="Nutman T.B."/>
            <person name="Fink D.L."/>
            <person name="Russ C."/>
            <person name="Young S."/>
            <person name="Zeng Q."/>
            <person name="Koehrsen M."/>
            <person name="Alvarado L."/>
            <person name="Berlin A."/>
            <person name="Borenstein D."/>
            <person name="Chapman S.B."/>
            <person name="Chen Z."/>
            <person name="Engels R."/>
            <person name="Freedman E."/>
            <person name="Gellesch M."/>
            <person name="Goldberg J."/>
            <person name="Griggs A."/>
            <person name="Gujja S."/>
            <person name="Heilman E.R."/>
            <person name="Heiman D."/>
            <person name="Hepburn T."/>
            <person name="Howarth C."/>
            <person name="Jen D."/>
            <person name="Larson L."/>
            <person name="Lewis B."/>
            <person name="Mehta T."/>
            <person name="Park D."/>
            <person name="Pearson M."/>
            <person name="Richards J."/>
            <person name="Roberts A."/>
            <person name="Saif S."/>
            <person name="Shea T."/>
            <person name="Shenoy N."/>
            <person name="Sisk P."/>
            <person name="Stolte C."/>
            <person name="Sykes S."/>
            <person name="Walk T."/>
            <person name="White J."/>
            <person name="Yandava C."/>
            <person name="Haas B."/>
            <person name="Henn M.R."/>
            <person name="Nusbaum C."/>
            <person name="Birren B."/>
        </authorList>
    </citation>
    <scope>NUCLEOTIDE SEQUENCE</scope>
</reference>
<dbReference type="AlphaFoldDB" id="J9AGZ1"/>
<keyword evidence="1" id="KW-0472">Membrane</keyword>
<gene>
    <name evidence="3" type="ORF">WUBG_15704</name>
</gene>
<accession>J9AGZ1</accession>
<keyword evidence="1" id="KW-0812">Transmembrane</keyword>
<organism evidence="3">
    <name type="scientific">Wuchereria bancrofti</name>
    <dbReference type="NCBI Taxonomy" id="6293"/>
    <lineage>
        <taxon>Eukaryota</taxon>
        <taxon>Metazoa</taxon>
        <taxon>Ecdysozoa</taxon>
        <taxon>Nematoda</taxon>
        <taxon>Chromadorea</taxon>
        <taxon>Rhabditida</taxon>
        <taxon>Spirurina</taxon>
        <taxon>Spiruromorpha</taxon>
        <taxon>Filarioidea</taxon>
        <taxon>Onchocercidae</taxon>
        <taxon>Wuchereria</taxon>
    </lineage>
</organism>
<keyword evidence="1" id="KW-1133">Transmembrane helix</keyword>
<sequence length="113" mass="12986">MARSYCIILLFLVLPSTCQEKNATWLTDVVDIRDKNHKITRYIAVLFFVVLLLCGIISNTLLAIVVFSKQQNNHYNREFILIVLQVIIANFTAFLPQILVVLPEILKTKDSSY</sequence>
<feature type="chain" id="PRO_5003819533" description="G-protein coupled receptors family 1 profile domain-containing protein" evidence="2">
    <location>
        <begin position="19"/>
        <end position="113"/>
    </location>
</feature>
<feature type="transmembrane region" description="Helical" evidence="1">
    <location>
        <begin position="79"/>
        <end position="102"/>
    </location>
</feature>
<feature type="transmembrane region" description="Helical" evidence="1">
    <location>
        <begin position="42"/>
        <end position="67"/>
    </location>
</feature>